<name>A0ABR2XXN0_9PEZI</name>
<evidence type="ECO:0000256" key="1">
    <source>
        <dbReference type="ARBA" id="ARBA00006247"/>
    </source>
</evidence>
<keyword evidence="3" id="KW-1185">Reference proteome</keyword>
<gene>
    <name evidence="2" type="ORF">SCAR479_04580</name>
</gene>
<dbReference type="Pfam" id="PF01546">
    <property type="entry name" value="Peptidase_M20"/>
    <property type="match status" value="1"/>
</dbReference>
<sequence length="149" mass="15654">MTASVAAGVTVLWYAARHDLPGDIVLASVTDEENASHGTVEVLGEQMESRWGSFVWVEIEISGIAAHGFRSDLGVHSIMNIASVLTATKEYASSLPVDAEESISALWHYPKPPILISDPSWCDATLFSQAGIVTVVLGPGGDDAGGTDS</sequence>
<dbReference type="SUPFAM" id="SSF53187">
    <property type="entry name" value="Zn-dependent exopeptidases"/>
    <property type="match status" value="1"/>
</dbReference>
<dbReference type="InterPro" id="IPR002933">
    <property type="entry name" value="Peptidase_M20"/>
</dbReference>
<proteinExistence type="inferred from homology"/>
<organism evidence="2 3">
    <name type="scientific">Seiridium cardinale</name>
    <dbReference type="NCBI Taxonomy" id="138064"/>
    <lineage>
        <taxon>Eukaryota</taxon>
        <taxon>Fungi</taxon>
        <taxon>Dikarya</taxon>
        <taxon>Ascomycota</taxon>
        <taxon>Pezizomycotina</taxon>
        <taxon>Sordariomycetes</taxon>
        <taxon>Xylariomycetidae</taxon>
        <taxon>Amphisphaeriales</taxon>
        <taxon>Sporocadaceae</taxon>
        <taxon>Seiridium</taxon>
    </lineage>
</organism>
<accession>A0ABR2XXN0</accession>
<protein>
    <submittedName>
        <fullName evidence="2">Diaminopropionate ammonia-lyase</fullName>
    </submittedName>
</protein>
<dbReference type="EMBL" id="JARVKM010000015">
    <property type="protein sequence ID" value="KAK9778558.1"/>
    <property type="molecule type" value="Genomic_DNA"/>
</dbReference>
<dbReference type="Gene3D" id="3.40.630.10">
    <property type="entry name" value="Zn peptidases"/>
    <property type="match status" value="1"/>
</dbReference>
<evidence type="ECO:0000313" key="3">
    <source>
        <dbReference type="Proteomes" id="UP001465668"/>
    </source>
</evidence>
<comment type="similarity">
    <text evidence="1">Belongs to the peptidase M20A family.</text>
</comment>
<comment type="caution">
    <text evidence="2">The sequence shown here is derived from an EMBL/GenBank/DDBJ whole genome shotgun (WGS) entry which is preliminary data.</text>
</comment>
<evidence type="ECO:0000313" key="2">
    <source>
        <dbReference type="EMBL" id="KAK9778558.1"/>
    </source>
</evidence>
<reference evidence="2 3" key="1">
    <citation type="submission" date="2024-02" db="EMBL/GenBank/DDBJ databases">
        <title>First draft genome assembly of two strains of Seiridium cardinale.</title>
        <authorList>
            <person name="Emiliani G."/>
            <person name="Scali E."/>
        </authorList>
    </citation>
    <scope>NUCLEOTIDE SEQUENCE [LARGE SCALE GENOMIC DNA]</scope>
    <source>
        <strain evidence="2 3">BM-138-000479</strain>
    </source>
</reference>
<dbReference type="Proteomes" id="UP001465668">
    <property type="component" value="Unassembled WGS sequence"/>
</dbReference>